<dbReference type="GO" id="GO:0004364">
    <property type="term" value="F:glutathione transferase activity"/>
    <property type="evidence" value="ECO:0007669"/>
    <property type="project" value="TreeGrafter"/>
</dbReference>
<dbReference type="Gene3D" id="3.40.30.10">
    <property type="entry name" value="Glutaredoxin"/>
    <property type="match status" value="1"/>
</dbReference>
<feature type="domain" description="GST C-terminal" evidence="2">
    <location>
        <begin position="85"/>
        <end position="206"/>
    </location>
</feature>
<dbReference type="AlphaFoldDB" id="A0A842I043"/>
<dbReference type="RefSeq" id="WP_185801838.1">
    <property type="nucleotide sequence ID" value="NZ_JACJVJ010000002.1"/>
</dbReference>
<dbReference type="InterPro" id="IPR004045">
    <property type="entry name" value="Glutathione_S-Trfase_N"/>
</dbReference>
<evidence type="ECO:0000313" key="4">
    <source>
        <dbReference type="Proteomes" id="UP000564378"/>
    </source>
</evidence>
<dbReference type="PROSITE" id="PS50404">
    <property type="entry name" value="GST_NTER"/>
    <property type="match status" value="1"/>
</dbReference>
<reference evidence="3 4" key="1">
    <citation type="submission" date="2020-08" db="EMBL/GenBank/DDBJ databases">
        <title>Draft genome sequence of Parasphingopyxis sp. GrpM-11.</title>
        <authorList>
            <person name="Oh J."/>
            <person name="Roh D.-H."/>
        </authorList>
    </citation>
    <scope>NUCLEOTIDE SEQUENCE [LARGE SCALE GENOMIC DNA]</scope>
    <source>
        <strain evidence="3 4">GrpM-11</strain>
    </source>
</reference>
<dbReference type="InterPro" id="IPR036282">
    <property type="entry name" value="Glutathione-S-Trfase_C_sf"/>
</dbReference>
<organism evidence="3 4">
    <name type="scientific">Parasphingopyxis marina</name>
    <dbReference type="NCBI Taxonomy" id="2761622"/>
    <lineage>
        <taxon>Bacteria</taxon>
        <taxon>Pseudomonadati</taxon>
        <taxon>Pseudomonadota</taxon>
        <taxon>Alphaproteobacteria</taxon>
        <taxon>Sphingomonadales</taxon>
        <taxon>Sphingomonadaceae</taxon>
        <taxon>Parasphingopyxis</taxon>
    </lineage>
</organism>
<dbReference type="Pfam" id="PF13417">
    <property type="entry name" value="GST_N_3"/>
    <property type="match status" value="1"/>
</dbReference>
<dbReference type="GO" id="GO:0006559">
    <property type="term" value="P:L-phenylalanine catabolic process"/>
    <property type="evidence" value="ECO:0007669"/>
    <property type="project" value="TreeGrafter"/>
</dbReference>
<dbReference type="PANTHER" id="PTHR42673">
    <property type="entry name" value="MALEYLACETOACETATE ISOMERASE"/>
    <property type="match status" value="1"/>
</dbReference>
<evidence type="ECO:0000259" key="2">
    <source>
        <dbReference type="PROSITE" id="PS50405"/>
    </source>
</evidence>
<proteinExistence type="predicted"/>
<dbReference type="PANTHER" id="PTHR42673:SF22">
    <property type="entry name" value="GST N-TERMINAL DOMAIN-CONTAINING PROTEIN"/>
    <property type="match status" value="1"/>
</dbReference>
<feature type="domain" description="GST N-terminal" evidence="1">
    <location>
        <begin position="1"/>
        <end position="79"/>
    </location>
</feature>
<dbReference type="CDD" id="cd00570">
    <property type="entry name" value="GST_N_family"/>
    <property type="match status" value="1"/>
</dbReference>
<sequence>MLIYGHLFSSYTWKGLIPLYACEIPVEFRAIDADNPDNYAFVQQAHPAGKFPVLCDGDTVIVEATAIIEYLAATQETAKRLIPTDPREAVTVRMLDRIFDNYVMATAQHAVGAYIADPENPDPKQLEAASTGLKRSYAWLEKWLGENEFPSHVSLATCAAAPSLFYADWVERIPEDCPRLAALRAELLALPSVSRCVEDARPYRELFPLGAPDRD</sequence>
<dbReference type="SUPFAM" id="SSF47616">
    <property type="entry name" value="GST C-terminal domain-like"/>
    <property type="match status" value="1"/>
</dbReference>
<dbReference type="PROSITE" id="PS50405">
    <property type="entry name" value="GST_CTER"/>
    <property type="match status" value="1"/>
</dbReference>
<dbReference type="GO" id="GO:0016034">
    <property type="term" value="F:maleylacetoacetate isomerase activity"/>
    <property type="evidence" value="ECO:0007669"/>
    <property type="project" value="TreeGrafter"/>
</dbReference>
<dbReference type="EMBL" id="JACJVJ010000002">
    <property type="protein sequence ID" value="MBC2778592.1"/>
    <property type="molecule type" value="Genomic_DNA"/>
</dbReference>
<accession>A0A842I043</accession>
<dbReference type="SUPFAM" id="SSF52833">
    <property type="entry name" value="Thioredoxin-like"/>
    <property type="match status" value="1"/>
</dbReference>
<dbReference type="InterPro" id="IPR036249">
    <property type="entry name" value="Thioredoxin-like_sf"/>
</dbReference>
<dbReference type="InterPro" id="IPR010987">
    <property type="entry name" value="Glutathione-S-Trfase_C-like"/>
</dbReference>
<dbReference type="Proteomes" id="UP000564378">
    <property type="component" value="Unassembled WGS sequence"/>
</dbReference>
<keyword evidence="3" id="KW-0808">Transferase</keyword>
<protein>
    <submittedName>
        <fullName evidence="3">Glutathione S-transferase family protein</fullName>
    </submittedName>
</protein>
<dbReference type="GO" id="GO:0006749">
    <property type="term" value="P:glutathione metabolic process"/>
    <property type="evidence" value="ECO:0007669"/>
    <property type="project" value="TreeGrafter"/>
</dbReference>
<gene>
    <name evidence="3" type="ORF">H6P80_13290</name>
</gene>
<keyword evidence="4" id="KW-1185">Reference proteome</keyword>
<name>A0A842I043_9SPHN</name>
<evidence type="ECO:0000259" key="1">
    <source>
        <dbReference type="PROSITE" id="PS50404"/>
    </source>
</evidence>
<dbReference type="CDD" id="cd00299">
    <property type="entry name" value="GST_C_family"/>
    <property type="match status" value="1"/>
</dbReference>
<dbReference type="Gene3D" id="1.20.1050.10">
    <property type="match status" value="1"/>
</dbReference>
<evidence type="ECO:0000313" key="3">
    <source>
        <dbReference type="EMBL" id="MBC2778592.1"/>
    </source>
</evidence>
<comment type="caution">
    <text evidence="3">The sequence shown here is derived from an EMBL/GenBank/DDBJ whole genome shotgun (WGS) entry which is preliminary data.</text>
</comment>